<dbReference type="SUPFAM" id="SSF53448">
    <property type="entry name" value="Nucleotide-diphospho-sugar transferases"/>
    <property type="match status" value="1"/>
</dbReference>
<protein>
    <submittedName>
        <fullName evidence="2">Putative Sugar transferase-a glycosyl transferase</fullName>
    </submittedName>
</protein>
<keyword evidence="2" id="KW-0808">Transferase</keyword>
<dbReference type="InterPro" id="IPR001173">
    <property type="entry name" value="Glyco_trans_2-like"/>
</dbReference>
<evidence type="ECO:0000313" key="3">
    <source>
        <dbReference type="Proteomes" id="UP000184315"/>
    </source>
</evidence>
<dbReference type="CDD" id="cd00761">
    <property type="entry name" value="Glyco_tranf_GTA_type"/>
    <property type="match status" value="1"/>
</dbReference>
<dbReference type="GO" id="GO:0016758">
    <property type="term" value="F:hexosyltransferase activity"/>
    <property type="evidence" value="ECO:0007669"/>
    <property type="project" value="UniProtKB-ARBA"/>
</dbReference>
<name>A0A1J1LL21_9CYAN</name>
<keyword evidence="3" id="KW-1185">Reference proteome</keyword>
<dbReference type="Proteomes" id="UP000184315">
    <property type="component" value="Unassembled WGS sequence"/>
</dbReference>
<organism evidence="2 3">
    <name type="scientific">Planktothrix tepida PCC 9214</name>
    <dbReference type="NCBI Taxonomy" id="671072"/>
    <lineage>
        <taxon>Bacteria</taxon>
        <taxon>Bacillati</taxon>
        <taxon>Cyanobacteriota</taxon>
        <taxon>Cyanophyceae</taxon>
        <taxon>Oscillatoriophycideae</taxon>
        <taxon>Oscillatoriales</taxon>
        <taxon>Microcoleaceae</taxon>
        <taxon>Planktothrix</taxon>
    </lineage>
</organism>
<dbReference type="Pfam" id="PF00535">
    <property type="entry name" value="Glycos_transf_2"/>
    <property type="match status" value="1"/>
</dbReference>
<dbReference type="EMBL" id="CZDF01000156">
    <property type="protein sequence ID" value="CUR33171.1"/>
    <property type="molecule type" value="Genomic_DNA"/>
</dbReference>
<dbReference type="OrthoDB" id="9812327at2"/>
<dbReference type="AlphaFoldDB" id="A0A1J1LL21"/>
<evidence type="ECO:0000259" key="1">
    <source>
        <dbReference type="Pfam" id="PF00535"/>
    </source>
</evidence>
<dbReference type="InterPro" id="IPR029044">
    <property type="entry name" value="Nucleotide-diphossugar_trans"/>
</dbReference>
<proteinExistence type="predicted"/>
<dbReference type="Gene3D" id="3.90.550.10">
    <property type="entry name" value="Spore Coat Polysaccharide Biosynthesis Protein SpsA, Chain A"/>
    <property type="match status" value="1"/>
</dbReference>
<dbReference type="RefSeq" id="WP_072719808.1">
    <property type="nucleotide sequence ID" value="NZ_LN889802.1"/>
</dbReference>
<accession>A0A1J1LL21</accession>
<evidence type="ECO:0000313" key="2">
    <source>
        <dbReference type="EMBL" id="CUR33171.1"/>
    </source>
</evidence>
<feature type="domain" description="Glycosyltransferase 2-like" evidence="1">
    <location>
        <begin position="9"/>
        <end position="137"/>
    </location>
</feature>
<reference evidence="3" key="1">
    <citation type="submission" date="2015-10" db="EMBL/GenBank/DDBJ databases">
        <authorList>
            <person name="Regsiter A."/>
            <person name="william w."/>
        </authorList>
    </citation>
    <scope>NUCLEOTIDE SEQUENCE [LARGE SCALE GENOMIC DNA]</scope>
</reference>
<sequence>MENQPLFVSVIIPVYNGEKYLAEAIQNVINQDYQPLEIIVIDDGSTDKTAEIASQFKASIRYIYQQNSGPAAARNHGIKVANGDVIAFLDVDDLWSDDKLKLQANYLANNPSVEIVQGLIQQIQRFEEPENSHSIFKIVSNPYQFVNLGSSIYRKSLFAKIGLFDETLRYAEDMDLFFKAWESNISKVVLDQVTLFYRKHDDNMTKGKKLVELGFVRIYKKHLDRCRQKGDFTRSNELPNMKDYIGVAPPHKEQKNGLVTQLPKFSDANGIG</sequence>
<dbReference type="PANTHER" id="PTHR22916:SF3">
    <property type="entry name" value="UDP-GLCNAC:BETAGAL BETA-1,3-N-ACETYLGLUCOSAMINYLTRANSFERASE-LIKE PROTEIN 1"/>
    <property type="match status" value="1"/>
</dbReference>
<dbReference type="PANTHER" id="PTHR22916">
    <property type="entry name" value="GLYCOSYLTRANSFERASE"/>
    <property type="match status" value="1"/>
</dbReference>
<dbReference type="STRING" id="671072.PL9214500418"/>
<gene>
    <name evidence="2" type="ORF">PL9214500418</name>
</gene>